<evidence type="ECO:0000256" key="1">
    <source>
        <dbReference type="SAM" id="SignalP"/>
    </source>
</evidence>
<dbReference type="PANTHER" id="PTHR40446:SF2">
    <property type="entry name" value="N-ACETYLGLUCOSAMINE-1-PHOSPHODIESTER ALPHA-N-ACETYLGLUCOSAMINIDASE"/>
    <property type="match status" value="1"/>
</dbReference>
<dbReference type="Proteomes" id="UP000563094">
    <property type="component" value="Unassembled WGS sequence"/>
</dbReference>
<feature type="domain" description="Phosphodiester glycosidase" evidence="2">
    <location>
        <begin position="128"/>
        <end position="302"/>
    </location>
</feature>
<gene>
    <name evidence="3" type="ORF">FHS90_003434</name>
</gene>
<proteinExistence type="predicted"/>
<keyword evidence="4" id="KW-1185">Reference proteome</keyword>
<reference evidence="3 4" key="1">
    <citation type="submission" date="2020-08" db="EMBL/GenBank/DDBJ databases">
        <title>Genomic Encyclopedia of Type Strains, Phase IV (KMG-IV): sequencing the most valuable type-strain genomes for metagenomic binning, comparative biology and taxonomic classification.</title>
        <authorList>
            <person name="Goeker M."/>
        </authorList>
    </citation>
    <scope>NUCLEOTIDE SEQUENCE [LARGE SCALE GENOMIC DNA]</scope>
    <source>
        <strain evidence="3 4">DSM 29854</strain>
    </source>
</reference>
<evidence type="ECO:0000259" key="2">
    <source>
        <dbReference type="Pfam" id="PF09992"/>
    </source>
</evidence>
<dbReference type="PROSITE" id="PS51257">
    <property type="entry name" value="PROKAR_LIPOPROTEIN"/>
    <property type="match status" value="1"/>
</dbReference>
<comment type="caution">
    <text evidence="3">The sequence shown here is derived from an EMBL/GenBank/DDBJ whole genome shotgun (WGS) entry which is preliminary data.</text>
</comment>
<dbReference type="AlphaFoldDB" id="A0A839GGB5"/>
<dbReference type="InterPro" id="IPR018711">
    <property type="entry name" value="NAGPA"/>
</dbReference>
<dbReference type="RefSeq" id="WP_182513843.1">
    <property type="nucleotide sequence ID" value="NZ_JACJIQ010000015.1"/>
</dbReference>
<feature type="chain" id="PRO_5032838155" description="Phosphodiester glycosidase domain-containing protein" evidence="1">
    <location>
        <begin position="23"/>
        <end position="307"/>
    </location>
</feature>
<evidence type="ECO:0000313" key="3">
    <source>
        <dbReference type="EMBL" id="MBA9078704.1"/>
    </source>
</evidence>
<dbReference type="Pfam" id="PF09992">
    <property type="entry name" value="NAGPA"/>
    <property type="match status" value="1"/>
</dbReference>
<feature type="signal peptide" evidence="1">
    <location>
        <begin position="1"/>
        <end position="22"/>
    </location>
</feature>
<keyword evidence="1" id="KW-0732">Signal</keyword>
<dbReference type="EMBL" id="JACJIQ010000015">
    <property type="protein sequence ID" value="MBA9078704.1"/>
    <property type="molecule type" value="Genomic_DNA"/>
</dbReference>
<protein>
    <recommendedName>
        <fullName evidence="2">Phosphodiester glycosidase domain-containing protein</fullName>
    </recommendedName>
</protein>
<evidence type="ECO:0000313" key="4">
    <source>
        <dbReference type="Proteomes" id="UP000563094"/>
    </source>
</evidence>
<dbReference type="PANTHER" id="PTHR40446">
    <property type="entry name" value="N-ACETYLGLUCOSAMINE-1-PHOSPHODIESTER ALPHA-N-ACETYLGLUCOSAMINIDASE"/>
    <property type="match status" value="1"/>
</dbReference>
<sequence>MLQTFKKYILLLSLVGGVTVFSGCEEDDAPVTVERAPVTQVAQQLVEKSSLVARVFYDTTFQLHPGVEETDMHYLTADGYTNRAFILKVDLKQPGVSLFPATPYGGTSFAMQTIPDMVKYIDKAGRRVMAAVNSDFFNTSTGEPRSLVFINGKAVKIAIQAGGRGYFGVDKQGNPLIGNLETYDAQKDNLLHALGGHHRLLNNYQVVSQTDVSIEPRTAVGYTEDKVVYFVMIDGRRFDYANGSTIENMGRFLLALGAKEALNLDGGGSNTFLIKHPLADVWQVRNWSSDGKPRAVANGWTIVADLP</sequence>
<name>A0A839GGB5_9BACT</name>
<accession>A0A839GGB5</accession>
<organism evidence="3 4">
    <name type="scientific">Rufibacter quisquiliarum</name>
    <dbReference type="NCBI Taxonomy" id="1549639"/>
    <lineage>
        <taxon>Bacteria</taxon>
        <taxon>Pseudomonadati</taxon>
        <taxon>Bacteroidota</taxon>
        <taxon>Cytophagia</taxon>
        <taxon>Cytophagales</taxon>
        <taxon>Hymenobacteraceae</taxon>
        <taxon>Rufibacter</taxon>
    </lineage>
</organism>